<dbReference type="Gene3D" id="1.20.1250.20">
    <property type="entry name" value="MFS general substrate transporter like domains"/>
    <property type="match status" value="2"/>
</dbReference>
<keyword evidence="8" id="KW-1185">Reference proteome</keyword>
<dbReference type="GO" id="GO:0022857">
    <property type="term" value="F:transmembrane transporter activity"/>
    <property type="evidence" value="ECO:0007669"/>
    <property type="project" value="InterPro"/>
</dbReference>
<reference evidence="7 8" key="1">
    <citation type="submission" date="2012-02" db="EMBL/GenBank/DDBJ databases">
        <title>Complete genome sequence of Actinoplanes missouriensis 431 (= NBRC 102363).</title>
        <authorList>
            <person name="Ohnishi Y."/>
            <person name="Ishikawa J."/>
            <person name="Sekine M."/>
            <person name="Hosoyama A."/>
            <person name="Harada T."/>
            <person name="Narita H."/>
            <person name="Hata T."/>
            <person name="Konno Y."/>
            <person name="Tutikane K."/>
            <person name="Fujita N."/>
            <person name="Horinouchi S."/>
            <person name="Hayakawa M."/>
        </authorList>
    </citation>
    <scope>NUCLEOTIDE SEQUENCE [LARGE SCALE GENOMIC DNA]</scope>
    <source>
        <strain evidence="8">ATCC 14538 / DSM 43046 / CBS 188.64 / JCM 3121 / NBRC 102363 / NCIMB 12654 / NRRL B-3342 / UNCC 431</strain>
    </source>
</reference>
<dbReference type="KEGG" id="ams:AMIS_27180"/>
<feature type="transmembrane region" description="Helical" evidence="5">
    <location>
        <begin position="42"/>
        <end position="68"/>
    </location>
</feature>
<feature type="transmembrane region" description="Helical" evidence="5">
    <location>
        <begin position="350"/>
        <end position="375"/>
    </location>
</feature>
<evidence type="ECO:0000256" key="5">
    <source>
        <dbReference type="SAM" id="Phobius"/>
    </source>
</evidence>
<evidence type="ECO:0000256" key="1">
    <source>
        <dbReference type="ARBA" id="ARBA00004651"/>
    </source>
</evidence>
<feature type="transmembrane region" description="Helical" evidence="5">
    <location>
        <begin position="327"/>
        <end position="344"/>
    </location>
</feature>
<sequence length="444" mass="46572">MSSFDTPPTDLPDPSGRGVVAADGATVAPAAADLPRVSKKFIIAYSLASLATATAVNTPIFITLALRIAEIAPDDKTIDYSMLSSAGMLVATLCIPVVGTLSDMTLSRFGMRRPWFLFGLLGTSIGSVLVGMAGSIPTLAVGYLVMCAAGTAITIPLLAVIADRVPEHQQGVLSGVVGGGNLISSMLGSIVVALIPSSSFWQVNLPMVVCVVAVLAFALFRDKTFAEQRPNGPHIGMRWSDVLDNMYFRPREAPDFARVLGAMFLVTIGVALSSTYTVYSLQDHVKVDSSDLNNSVAFVTIFATLPALVLSPLAGSLAEKYGRWRPYFAAGALIAALGVLISFGGRTLPWYYTGALINGVGTALYSGVYVGYAITTMGDTEHKARNLGLTNIALSLPLAIAPLLGPIFLNIGPGAGDNYVSLSLAACVFMAASVPVLFRIRSVR</sequence>
<feature type="transmembrane region" description="Helical" evidence="5">
    <location>
        <begin position="201"/>
        <end position="220"/>
    </location>
</feature>
<accession>I0H4K1</accession>
<dbReference type="eggNOG" id="COG2211">
    <property type="taxonomic scope" value="Bacteria"/>
</dbReference>
<organism evidence="7 8">
    <name type="scientific">Actinoplanes missouriensis (strain ATCC 14538 / DSM 43046 / CBS 188.64 / JCM 3121 / NBRC 102363 / NCIMB 12654 / NRRL B-3342 / UNCC 431)</name>
    <dbReference type="NCBI Taxonomy" id="512565"/>
    <lineage>
        <taxon>Bacteria</taxon>
        <taxon>Bacillati</taxon>
        <taxon>Actinomycetota</taxon>
        <taxon>Actinomycetes</taxon>
        <taxon>Micromonosporales</taxon>
        <taxon>Micromonosporaceae</taxon>
        <taxon>Actinoplanes</taxon>
    </lineage>
</organism>
<gene>
    <name evidence="7" type="ordered locus">AMIS_27180</name>
</gene>
<keyword evidence="3 5" id="KW-1133">Transmembrane helix</keyword>
<dbReference type="GO" id="GO:0005886">
    <property type="term" value="C:plasma membrane"/>
    <property type="evidence" value="ECO:0007669"/>
    <property type="project" value="UniProtKB-SubCell"/>
</dbReference>
<dbReference type="PROSITE" id="PS50850">
    <property type="entry name" value="MFS"/>
    <property type="match status" value="1"/>
</dbReference>
<dbReference type="Proteomes" id="UP000007882">
    <property type="component" value="Chromosome"/>
</dbReference>
<dbReference type="PATRIC" id="fig|512565.3.peg.2719"/>
<name>I0H4K1_ACTM4</name>
<dbReference type="InterPro" id="IPR020846">
    <property type="entry name" value="MFS_dom"/>
</dbReference>
<dbReference type="PANTHER" id="PTHR23528">
    <property type="match status" value="1"/>
</dbReference>
<feature type="domain" description="Major facilitator superfamily (MFS) profile" evidence="6">
    <location>
        <begin position="41"/>
        <end position="444"/>
    </location>
</feature>
<feature type="transmembrane region" description="Helical" evidence="5">
    <location>
        <begin position="172"/>
        <end position="195"/>
    </location>
</feature>
<dbReference type="PANTHER" id="PTHR23528:SF1">
    <property type="entry name" value="MAJOR FACILITATOR SUPERFAMILY (MFS) PROFILE DOMAIN-CONTAINING PROTEIN"/>
    <property type="match status" value="1"/>
</dbReference>
<dbReference type="InterPro" id="IPR036259">
    <property type="entry name" value="MFS_trans_sf"/>
</dbReference>
<evidence type="ECO:0000259" key="6">
    <source>
        <dbReference type="PROSITE" id="PS50850"/>
    </source>
</evidence>
<dbReference type="CDD" id="cd06174">
    <property type="entry name" value="MFS"/>
    <property type="match status" value="1"/>
</dbReference>
<dbReference type="Pfam" id="PF07690">
    <property type="entry name" value="MFS_1"/>
    <property type="match status" value="1"/>
</dbReference>
<evidence type="ECO:0000313" key="8">
    <source>
        <dbReference type="Proteomes" id="UP000007882"/>
    </source>
</evidence>
<evidence type="ECO:0000256" key="4">
    <source>
        <dbReference type="ARBA" id="ARBA00023136"/>
    </source>
</evidence>
<evidence type="ECO:0000256" key="3">
    <source>
        <dbReference type="ARBA" id="ARBA00022989"/>
    </source>
</evidence>
<keyword evidence="4 5" id="KW-0472">Membrane</keyword>
<dbReference type="EMBL" id="AP012319">
    <property type="protein sequence ID" value="BAL87938.1"/>
    <property type="molecule type" value="Genomic_DNA"/>
</dbReference>
<dbReference type="RefSeq" id="WP_014442833.1">
    <property type="nucleotide sequence ID" value="NC_017093.1"/>
</dbReference>
<feature type="transmembrane region" description="Helical" evidence="5">
    <location>
        <begin position="296"/>
        <end position="315"/>
    </location>
</feature>
<dbReference type="InterPro" id="IPR011701">
    <property type="entry name" value="MFS"/>
</dbReference>
<keyword evidence="2 5" id="KW-0812">Transmembrane</keyword>
<proteinExistence type="predicted"/>
<feature type="transmembrane region" description="Helical" evidence="5">
    <location>
        <begin position="387"/>
        <end position="407"/>
    </location>
</feature>
<protein>
    <submittedName>
        <fullName evidence="7">Putative MFS transporter</fullName>
    </submittedName>
</protein>
<dbReference type="SUPFAM" id="SSF103473">
    <property type="entry name" value="MFS general substrate transporter"/>
    <property type="match status" value="1"/>
</dbReference>
<feature type="transmembrane region" description="Helical" evidence="5">
    <location>
        <begin position="256"/>
        <end position="276"/>
    </location>
</feature>
<dbReference type="HOGENOM" id="CLU_040011_1_1_11"/>
<feature type="transmembrane region" description="Helical" evidence="5">
    <location>
        <begin position="419"/>
        <end position="438"/>
    </location>
</feature>
<feature type="transmembrane region" description="Helical" evidence="5">
    <location>
        <begin position="140"/>
        <end position="160"/>
    </location>
</feature>
<comment type="subcellular location">
    <subcellularLocation>
        <location evidence="1">Cell membrane</location>
        <topology evidence="1">Multi-pass membrane protein</topology>
    </subcellularLocation>
</comment>
<dbReference type="AlphaFoldDB" id="I0H4K1"/>
<evidence type="ECO:0000313" key="7">
    <source>
        <dbReference type="EMBL" id="BAL87938.1"/>
    </source>
</evidence>
<evidence type="ECO:0000256" key="2">
    <source>
        <dbReference type="ARBA" id="ARBA00022692"/>
    </source>
</evidence>
<feature type="transmembrane region" description="Helical" evidence="5">
    <location>
        <begin position="80"/>
        <end position="102"/>
    </location>
</feature>
<feature type="transmembrane region" description="Helical" evidence="5">
    <location>
        <begin position="114"/>
        <end position="134"/>
    </location>
</feature>